<reference evidence="2" key="1">
    <citation type="journal article" date="2013" name="Nature">
        <title>Pan genome of the phytoplankton Emiliania underpins its global distribution.</title>
        <authorList>
            <person name="Read B.A."/>
            <person name="Kegel J."/>
            <person name="Klute M.J."/>
            <person name="Kuo A."/>
            <person name="Lefebvre S.C."/>
            <person name="Maumus F."/>
            <person name="Mayer C."/>
            <person name="Miller J."/>
            <person name="Monier A."/>
            <person name="Salamov A."/>
            <person name="Young J."/>
            <person name="Aguilar M."/>
            <person name="Claverie J.M."/>
            <person name="Frickenhaus S."/>
            <person name="Gonzalez K."/>
            <person name="Herman E.K."/>
            <person name="Lin Y.C."/>
            <person name="Napier J."/>
            <person name="Ogata H."/>
            <person name="Sarno A.F."/>
            <person name="Shmutz J."/>
            <person name="Schroeder D."/>
            <person name="de Vargas C."/>
            <person name="Verret F."/>
            <person name="von Dassow P."/>
            <person name="Valentin K."/>
            <person name="Van de Peer Y."/>
            <person name="Wheeler G."/>
            <person name="Dacks J.B."/>
            <person name="Delwiche C.F."/>
            <person name="Dyhrman S.T."/>
            <person name="Glockner G."/>
            <person name="John U."/>
            <person name="Richards T."/>
            <person name="Worden A.Z."/>
            <person name="Zhang X."/>
            <person name="Grigoriev I.V."/>
            <person name="Allen A.E."/>
            <person name="Bidle K."/>
            <person name="Borodovsky M."/>
            <person name="Bowler C."/>
            <person name="Brownlee C."/>
            <person name="Cock J.M."/>
            <person name="Elias M."/>
            <person name="Gladyshev V.N."/>
            <person name="Groth M."/>
            <person name="Guda C."/>
            <person name="Hadaegh A."/>
            <person name="Iglesias-Rodriguez M.D."/>
            <person name="Jenkins J."/>
            <person name="Jones B.M."/>
            <person name="Lawson T."/>
            <person name="Leese F."/>
            <person name="Lindquist E."/>
            <person name="Lobanov A."/>
            <person name="Lomsadze A."/>
            <person name="Malik S.B."/>
            <person name="Marsh M.E."/>
            <person name="Mackinder L."/>
            <person name="Mock T."/>
            <person name="Mueller-Roeber B."/>
            <person name="Pagarete A."/>
            <person name="Parker M."/>
            <person name="Probert I."/>
            <person name="Quesneville H."/>
            <person name="Raines C."/>
            <person name="Rensing S.A."/>
            <person name="Riano-Pachon D.M."/>
            <person name="Richier S."/>
            <person name="Rokitta S."/>
            <person name="Shiraiwa Y."/>
            <person name="Soanes D.M."/>
            <person name="van der Giezen M."/>
            <person name="Wahlund T.M."/>
            <person name="Williams B."/>
            <person name="Wilson W."/>
            <person name="Wolfe G."/>
            <person name="Wurch L.L."/>
        </authorList>
    </citation>
    <scope>NUCLEOTIDE SEQUENCE</scope>
</reference>
<dbReference type="RefSeq" id="XP_005766604.1">
    <property type="nucleotide sequence ID" value="XM_005766547.1"/>
</dbReference>
<organism evidence="1 2">
    <name type="scientific">Emiliania huxleyi (strain CCMP1516)</name>
    <dbReference type="NCBI Taxonomy" id="280463"/>
    <lineage>
        <taxon>Eukaryota</taxon>
        <taxon>Haptista</taxon>
        <taxon>Haptophyta</taxon>
        <taxon>Prymnesiophyceae</taxon>
        <taxon>Isochrysidales</taxon>
        <taxon>Noelaerhabdaceae</taxon>
        <taxon>Emiliania</taxon>
    </lineage>
</organism>
<sequence>MSDRDREVVGEAARERIRPVEEAGKMLEWDWGSERLAVAESCLPSRVAEARPLVAQELWSAARALYISNEHVSSLTLIPVRVGYVPASFLTCL</sequence>
<dbReference type="PaxDb" id="2903-EOD14175"/>
<keyword evidence="2" id="KW-1185">Reference proteome</keyword>
<evidence type="ECO:0000313" key="2">
    <source>
        <dbReference type="Proteomes" id="UP000013827"/>
    </source>
</evidence>
<dbReference type="AlphaFoldDB" id="A0A0D3ISE0"/>
<name>A0A0D3ISE0_EMIH1</name>
<accession>A0A0D3ISE0</accession>
<dbReference type="HOGENOM" id="CLU_2404171_0_0_1"/>
<proteinExistence type="predicted"/>
<evidence type="ECO:0000313" key="1">
    <source>
        <dbReference type="EnsemblProtists" id="EOD14175"/>
    </source>
</evidence>
<dbReference type="EnsemblProtists" id="EOD14175">
    <property type="protein sequence ID" value="EOD14175"/>
    <property type="gene ID" value="EMIHUDRAFT_246422"/>
</dbReference>
<protein>
    <submittedName>
        <fullName evidence="1">Uncharacterized protein</fullName>
    </submittedName>
</protein>
<dbReference type="KEGG" id="ehx:EMIHUDRAFT_246422"/>
<dbReference type="Proteomes" id="UP000013827">
    <property type="component" value="Unassembled WGS sequence"/>
</dbReference>
<dbReference type="GeneID" id="17260332"/>
<reference evidence="1" key="2">
    <citation type="submission" date="2024-10" db="UniProtKB">
        <authorList>
            <consortium name="EnsemblProtists"/>
        </authorList>
    </citation>
    <scope>IDENTIFICATION</scope>
</reference>